<organism evidence="2 3">
    <name type="scientific">Alteribacter keqinensis</name>
    <dbReference type="NCBI Taxonomy" id="2483800"/>
    <lineage>
        <taxon>Bacteria</taxon>
        <taxon>Bacillati</taxon>
        <taxon>Bacillota</taxon>
        <taxon>Bacilli</taxon>
        <taxon>Bacillales</taxon>
        <taxon>Bacillaceae</taxon>
        <taxon>Alteribacter</taxon>
    </lineage>
</organism>
<feature type="transmembrane region" description="Helical" evidence="1">
    <location>
        <begin position="71"/>
        <end position="93"/>
    </location>
</feature>
<keyword evidence="3" id="KW-1185">Reference proteome</keyword>
<name>A0A3M7TXJ2_9BACI</name>
<gene>
    <name evidence="2" type="ORF">EBO34_10335</name>
</gene>
<dbReference type="EMBL" id="RHIB01000001">
    <property type="protein sequence ID" value="RNA70296.1"/>
    <property type="molecule type" value="Genomic_DNA"/>
</dbReference>
<dbReference type="OrthoDB" id="1698854at2"/>
<proteinExistence type="predicted"/>
<feature type="transmembrane region" description="Helical" evidence="1">
    <location>
        <begin position="6"/>
        <end position="23"/>
    </location>
</feature>
<evidence type="ECO:0000256" key="1">
    <source>
        <dbReference type="SAM" id="Phobius"/>
    </source>
</evidence>
<dbReference type="AlphaFoldDB" id="A0A3M7TXJ2"/>
<keyword evidence="1" id="KW-0812">Transmembrane</keyword>
<evidence type="ECO:0000313" key="2">
    <source>
        <dbReference type="EMBL" id="RNA70296.1"/>
    </source>
</evidence>
<dbReference type="RefSeq" id="WP_122897942.1">
    <property type="nucleotide sequence ID" value="NZ_RHIB01000001.1"/>
</dbReference>
<keyword evidence="1" id="KW-1133">Transmembrane helix</keyword>
<dbReference type="Pfam" id="PF06961">
    <property type="entry name" value="DUF1294"/>
    <property type="match status" value="1"/>
</dbReference>
<dbReference type="Proteomes" id="UP000278746">
    <property type="component" value="Unassembled WGS sequence"/>
</dbReference>
<keyword evidence="1" id="KW-0472">Membrane</keyword>
<protein>
    <submittedName>
        <fullName evidence="2">DUF1294 domain-containing protein</fullName>
    </submittedName>
</protein>
<reference evidence="2 3" key="1">
    <citation type="submission" date="2018-10" db="EMBL/GenBank/DDBJ databases">
        <title>Bacillus Keqinensis sp. nov., a moderately halophilic bacterium isolated from a saline-alkaline lake.</title>
        <authorList>
            <person name="Wang H."/>
        </authorList>
    </citation>
    <scope>NUCLEOTIDE SEQUENCE [LARGE SCALE GENOMIC DNA]</scope>
    <source>
        <strain evidence="2 3">KQ-3</strain>
    </source>
</reference>
<accession>A0A3M7TXJ2</accession>
<sequence length="98" mass="11219">MVQGVIMYFLCYYGIINVLAFVVMWNDKRKAQKQVRRTSEQSLITWAAFGGAFGMLFASKTFRHKTRKKTFSIGLPFLCLLHIALFALLVWLAGSMYG</sequence>
<dbReference type="InterPro" id="IPR010718">
    <property type="entry name" value="DUF1294"/>
</dbReference>
<evidence type="ECO:0000313" key="3">
    <source>
        <dbReference type="Proteomes" id="UP000278746"/>
    </source>
</evidence>
<comment type="caution">
    <text evidence="2">The sequence shown here is derived from an EMBL/GenBank/DDBJ whole genome shotgun (WGS) entry which is preliminary data.</text>
</comment>